<dbReference type="PhylomeDB" id="H0GYR0"/>
<dbReference type="EMBL" id="AGVY01000316">
    <property type="protein sequence ID" value="EHN01064.1"/>
    <property type="molecule type" value="Genomic_DNA"/>
</dbReference>
<proteinExistence type="predicted"/>
<protein>
    <submittedName>
        <fullName evidence="1">Uncharacterized protein</fullName>
    </submittedName>
</protein>
<sequence length="142" mass="16375">MAIPVKDETRNVDDNMSAQVQSKAKTIDTTKEFQKLSIDTSIENKQRKQALIDLETYEIFLNKLTTKKDKITNEVKQDDDISNLDQLMELDEKIDKMQETITSRDRKQRAVSAIIQHRGKTFNFGSPPNYLFSSHVCTVLHV</sequence>
<dbReference type="HOGENOM" id="CLU_1816903_0_0_1"/>
<comment type="caution">
    <text evidence="1">The sequence shown here is derived from an EMBL/GenBank/DDBJ whole genome shotgun (WGS) entry which is preliminary data.</text>
</comment>
<keyword evidence="2" id="KW-1185">Reference proteome</keyword>
<reference evidence="1 2" key="1">
    <citation type="journal article" date="2012" name="FEMS Yeast Res.">
        <title>The genome sequence of the wine yeast VIN7 reveals an allotriploid hybrid genome with Saccharomyces cerevisiae and Saccharomyces kudriavzevii origins.</title>
        <authorList>
            <person name="Borneman A.R."/>
            <person name="Desany B.A."/>
            <person name="Riches D."/>
            <person name="Affourtit J.P."/>
            <person name="Forgan A.H."/>
            <person name="Pretorius I.S."/>
            <person name="Egholm M."/>
            <person name="Chambers P.J."/>
        </authorList>
    </citation>
    <scope>NUCLEOTIDE SEQUENCE [LARGE SCALE GENOMIC DNA]</scope>
    <source>
        <strain evidence="1 2">VIN7</strain>
    </source>
</reference>
<accession>H0GYR0</accession>
<dbReference type="AlphaFoldDB" id="H0GYR0"/>
<evidence type="ECO:0000313" key="2">
    <source>
        <dbReference type="Proteomes" id="UP000009009"/>
    </source>
</evidence>
<organism evidence="1 2">
    <name type="scientific">Saccharomyces cerevisiae x Saccharomyces kudriavzevii (strain VIN7)</name>
    <name type="common">Yeast</name>
    <dbReference type="NCBI Taxonomy" id="1095631"/>
    <lineage>
        <taxon>Eukaryota</taxon>
        <taxon>Fungi</taxon>
        <taxon>Dikarya</taxon>
        <taxon>Ascomycota</taxon>
        <taxon>Saccharomycotina</taxon>
        <taxon>Saccharomycetes</taxon>
        <taxon>Saccharomycetales</taxon>
        <taxon>Saccharomycetaceae</taxon>
        <taxon>Saccharomyces</taxon>
    </lineage>
</organism>
<gene>
    <name evidence="1" type="ORF">VIN7_8911</name>
</gene>
<evidence type="ECO:0000313" key="1">
    <source>
        <dbReference type="EMBL" id="EHN01064.1"/>
    </source>
</evidence>
<name>H0GYR0_SACCK</name>
<dbReference type="Proteomes" id="UP000009009">
    <property type="component" value="Unassembled WGS sequence"/>
</dbReference>
<dbReference type="OrthoDB" id="4065024at2759"/>